<organism evidence="2">
    <name type="scientific">bioreactor metagenome</name>
    <dbReference type="NCBI Taxonomy" id="1076179"/>
    <lineage>
        <taxon>unclassified sequences</taxon>
        <taxon>metagenomes</taxon>
        <taxon>ecological metagenomes</taxon>
    </lineage>
</organism>
<proteinExistence type="predicted"/>
<dbReference type="GO" id="GO:0004175">
    <property type="term" value="F:endopeptidase activity"/>
    <property type="evidence" value="ECO:0007669"/>
    <property type="project" value="TreeGrafter"/>
</dbReference>
<protein>
    <recommendedName>
        <fullName evidence="1">Tail specific protease domain-containing protein</fullName>
    </recommendedName>
</protein>
<evidence type="ECO:0000259" key="1">
    <source>
        <dbReference type="Pfam" id="PF03572"/>
    </source>
</evidence>
<name>A0A645GMT6_9ZZZZ</name>
<evidence type="ECO:0000313" key="2">
    <source>
        <dbReference type="EMBL" id="MPN27490.1"/>
    </source>
</evidence>
<gene>
    <name evidence="2" type="ORF">SDC9_174924</name>
</gene>
<dbReference type="SUPFAM" id="SSF52096">
    <property type="entry name" value="ClpP/crotonase"/>
    <property type="match status" value="1"/>
</dbReference>
<reference evidence="2" key="1">
    <citation type="submission" date="2019-08" db="EMBL/GenBank/DDBJ databases">
        <authorList>
            <person name="Kucharzyk K."/>
            <person name="Murdoch R.W."/>
            <person name="Higgins S."/>
            <person name="Loffler F."/>
        </authorList>
    </citation>
    <scope>NUCLEOTIDE SEQUENCE</scope>
</reference>
<feature type="domain" description="Tail specific protease" evidence="1">
    <location>
        <begin position="26"/>
        <end position="189"/>
    </location>
</feature>
<dbReference type="Pfam" id="PF03572">
    <property type="entry name" value="Peptidase_S41"/>
    <property type="match status" value="1"/>
</dbReference>
<dbReference type="PANTHER" id="PTHR32060">
    <property type="entry name" value="TAIL-SPECIFIC PROTEASE"/>
    <property type="match status" value="1"/>
</dbReference>
<dbReference type="Gene3D" id="3.90.226.10">
    <property type="entry name" value="2-enoyl-CoA Hydratase, Chain A, domain 1"/>
    <property type="match status" value="1"/>
</dbReference>
<dbReference type="GO" id="GO:0008236">
    <property type="term" value="F:serine-type peptidase activity"/>
    <property type="evidence" value="ECO:0007669"/>
    <property type="project" value="InterPro"/>
</dbReference>
<dbReference type="GO" id="GO:0006508">
    <property type="term" value="P:proteolysis"/>
    <property type="evidence" value="ECO:0007669"/>
    <property type="project" value="InterPro"/>
</dbReference>
<dbReference type="InterPro" id="IPR005151">
    <property type="entry name" value="Tail-specific_protease"/>
</dbReference>
<accession>A0A645GMT6</accession>
<comment type="caution">
    <text evidence="2">The sequence shown here is derived from an EMBL/GenBank/DDBJ whole genome shotgun (WGS) entry which is preliminary data.</text>
</comment>
<dbReference type="PANTHER" id="PTHR32060:SF22">
    <property type="entry name" value="CARBOXYL-TERMINAL-PROCESSING PEPTIDASE 3, CHLOROPLASTIC"/>
    <property type="match status" value="1"/>
</dbReference>
<dbReference type="EMBL" id="VSSQ01077409">
    <property type="protein sequence ID" value="MPN27490.1"/>
    <property type="molecule type" value="Genomic_DNA"/>
</dbReference>
<dbReference type="InterPro" id="IPR029045">
    <property type="entry name" value="ClpP/crotonase-like_dom_sf"/>
</dbReference>
<dbReference type="AlphaFoldDB" id="A0A645GMT6"/>
<sequence length="214" mass="23967">MSQNDIYQKSFTGPVADKTRLIGDDIVYVNINNADMKDIDTLLPQIKAAKALICDLRGYPRNTTNLITYLLKQEEDTKWMLVPQIIYPDHKKVAGYQEHGWNLKPSKTHIDTKVIFITNGRAISYAESYMGYIEGFKLATIVGQPTAGTNGNVNPFTLPGGYNIYWTGMKVVKHDGSQHHGVGIIPDVLVNKTIKGVKEGRDEFLEKAIELARL</sequence>